<proteinExistence type="predicted"/>
<feature type="region of interest" description="Disordered" evidence="1">
    <location>
        <begin position="209"/>
        <end position="250"/>
    </location>
</feature>
<dbReference type="EMBL" id="CACTIH010007400">
    <property type="protein sequence ID" value="CAA3012416.1"/>
    <property type="molecule type" value="Genomic_DNA"/>
</dbReference>
<protein>
    <submittedName>
        <fullName evidence="2">Uncharacterized protein</fullName>
    </submittedName>
</protein>
<feature type="region of interest" description="Disordered" evidence="1">
    <location>
        <begin position="354"/>
        <end position="373"/>
    </location>
</feature>
<dbReference type="Gramene" id="OE9A064156T1">
    <property type="protein sequence ID" value="OE9A064156C1"/>
    <property type="gene ID" value="OE9A064156"/>
</dbReference>
<organism evidence="2 3">
    <name type="scientific">Olea europaea subsp. europaea</name>
    <dbReference type="NCBI Taxonomy" id="158383"/>
    <lineage>
        <taxon>Eukaryota</taxon>
        <taxon>Viridiplantae</taxon>
        <taxon>Streptophyta</taxon>
        <taxon>Embryophyta</taxon>
        <taxon>Tracheophyta</taxon>
        <taxon>Spermatophyta</taxon>
        <taxon>Magnoliopsida</taxon>
        <taxon>eudicotyledons</taxon>
        <taxon>Gunneridae</taxon>
        <taxon>Pentapetalae</taxon>
        <taxon>asterids</taxon>
        <taxon>lamiids</taxon>
        <taxon>Lamiales</taxon>
        <taxon>Oleaceae</taxon>
        <taxon>Oleeae</taxon>
        <taxon>Olea</taxon>
    </lineage>
</organism>
<gene>
    <name evidence="2" type="ORF">OLEA9_A064156</name>
</gene>
<feature type="compositionally biased region" description="Polar residues" evidence="1">
    <location>
        <begin position="354"/>
        <end position="364"/>
    </location>
</feature>
<dbReference type="PANTHER" id="PTHR21654">
    <property type="entry name" value="FI21293P1"/>
    <property type="match status" value="1"/>
</dbReference>
<keyword evidence="3" id="KW-1185">Reference proteome</keyword>
<comment type="caution">
    <text evidence="2">The sequence shown here is derived from an EMBL/GenBank/DDBJ whole genome shotgun (WGS) entry which is preliminary data.</text>
</comment>
<dbReference type="PANTHER" id="PTHR21654:SF31">
    <property type="entry name" value="OS02G0104500 PROTEIN"/>
    <property type="match status" value="1"/>
</dbReference>
<evidence type="ECO:0000256" key="1">
    <source>
        <dbReference type="SAM" id="MobiDB-lite"/>
    </source>
</evidence>
<dbReference type="OrthoDB" id="691673at2759"/>
<dbReference type="Proteomes" id="UP000594638">
    <property type="component" value="Unassembled WGS sequence"/>
</dbReference>
<accession>A0A8S0U2Y7</accession>
<reference evidence="2 3" key="1">
    <citation type="submission" date="2019-12" db="EMBL/GenBank/DDBJ databases">
        <authorList>
            <person name="Alioto T."/>
            <person name="Alioto T."/>
            <person name="Gomez Garrido J."/>
        </authorList>
    </citation>
    <scope>NUCLEOTIDE SEQUENCE [LARGE SCALE GENOMIC DNA]</scope>
</reference>
<sequence>MQHNFMEESMNQNSIEFNSHQQYHILQQIHTLPTTQQLFQGQNHFQAHFQPQQRRLNESYCEPGEENIGSYVGGEDSGSVPFFPASLKLDLNHERGRNNKERAVIINEREDALLRGSEQYDVPETPLPMLHCWQNQDDSAIGQRFWKPLTAAVFNEESEIEDKQEQHQENRRDHCKYFQHEPQMNCLERECRLYGELEAIYKSIGTPGSNQTGSGSVHFPVNTHLPEPEASIGEEESKKMAKRKRKRKKVKDQLDSMVNFLESLVNQIMEHQENLHLKFTQVIERLDQERREREEAWRKQELAKFEREAEARAREKAMATSREVAIVSYLEKITGQRINLPPLKLQPIISQNPFRTQLNSSSGSDVRGDEQMA</sequence>
<evidence type="ECO:0000313" key="3">
    <source>
        <dbReference type="Proteomes" id="UP000594638"/>
    </source>
</evidence>
<dbReference type="AlphaFoldDB" id="A0A8S0U2Y7"/>
<evidence type="ECO:0000313" key="2">
    <source>
        <dbReference type="EMBL" id="CAA3012416.1"/>
    </source>
</evidence>
<name>A0A8S0U2Y7_OLEEU</name>
<feature type="compositionally biased region" description="Basic residues" evidence="1">
    <location>
        <begin position="240"/>
        <end position="250"/>
    </location>
</feature>